<evidence type="ECO:0000313" key="2">
    <source>
        <dbReference type="Proteomes" id="UP000886523"/>
    </source>
</evidence>
<reference evidence="1" key="1">
    <citation type="journal article" date="2020" name="Nat. Commun.">
        <title>Large-scale genome sequencing of mycorrhizal fungi provides insights into the early evolution of symbiotic traits.</title>
        <authorList>
            <person name="Miyauchi S."/>
            <person name="Kiss E."/>
            <person name="Kuo A."/>
            <person name="Drula E."/>
            <person name="Kohler A."/>
            <person name="Sanchez-Garcia M."/>
            <person name="Morin E."/>
            <person name="Andreopoulos B."/>
            <person name="Barry K.W."/>
            <person name="Bonito G."/>
            <person name="Buee M."/>
            <person name="Carver A."/>
            <person name="Chen C."/>
            <person name="Cichocki N."/>
            <person name="Clum A."/>
            <person name="Culley D."/>
            <person name="Crous P.W."/>
            <person name="Fauchery L."/>
            <person name="Girlanda M."/>
            <person name="Hayes R.D."/>
            <person name="Keri Z."/>
            <person name="LaButti K."/>
            <person name="Lipzen A."/>
            <person name="Lombard V."/>
            <person name="Magnuson J."/>
            <person name="Maillard F."/>
            <person name="Murat C."/>
            <person name="Nolan M."/>
            <person name="Ohm R.A."/>
            <person name="Pangilinan J."/>
            <person name="Pereira M.F."/>
            <person name="Perotto S."/>
            <person name="Peter M."/>
            <person name="Pfister S."/>
            <person name="Riley R."/>
            <person name="Sitrit Y."/>
            <person name="Stielow J.B."/>
            <person name="Szollosi G."/>
            <person name="Zifcakova L."/>
            <person name="Stursova M."/>
            <person name="Spatafora J.W."/>
            <person name="Tedersoo L."/>
            <person name="Vaario L.M."/>
            <person name="Yamada A."/>
            <person name="Yan M."/>
            <person name="Wang P."/>
            <person name="Xu J."/>
            <person name="Bruns T."/>
            <person name="Baldrian P."/>
            <person name="Vilgalys R."/>
            <person name="Dunand C."/>
            <person name="Henrissat B."/>
            <person name="Grigoriev I.V."/>
            <person name="Hibbett D."/>
            <person name="Nagy L.G."/>
            <person name="Martin F.M."/>
        </authorList>
    </citation>
    <scope>NUCLEOTIDE SEQUENCE</scope>
    <source>
        <strain evidence="1">UP504</strain>
    </source>
</reference>
<organism evidence="1 2">
    <name type="scientific">Hydnum rufescens UP504</name>
    <dbReference type="NCBI Taxonomy" id="1448309"/>
    <lineage>
        <taxon>Eukaryota</taxon>
        <taxon>Fungi</taxon>
        <taxon>Dikarya</taxon>
        <taxon>Basidiomycota</taxon>
        <taxon>Agaricomycotina</taxon>
        <taxon>Agaricomycetes</taxon>
        <taxon>Cantharellales</taxon>
        <taxon>Hydnaceae</taxon>
        <taxon>Hydnum</taxon>
    </lineage>
</organism>
<protein>
    <submittedName>
        <fullName evidence="1">Uncharacterized protein</fullName>
    </submittedName>
</protein>
<sequence length="59" mass="6388">MDSFSILPNSSLSVMDALKYSLPRMTNIRNSEVAVARLIKHVLGEAGIILGVSTPRGIF</sequence>
<dbReference type="AlphaFoldDB" id="A0A9P6DVV7"/>
<dbReference type="EMBL" id="MU128947">
    <property type="protein sequence ID" value="KAF9515722.1"/>
    <property type="molecule type" value="Genomic_DNA"/>
</dbReference>
<accession>A0A9P6DVV7</accession>
<name>A0A9P6DVV7_9AGAM</name>
<keyword evidence="2" id="KW-1185">Reference proteome</keyword>
<gene>
    <name evidence="1" type="ORF">BS47DRAFT_1341650</name>
</gene>
<proteinExistence type="predicted"/>
<dbReference type="Proteomes" id="UP000886523">
    <property type="component" value="Unassembled WGS sequence"/>
</dbReference>
<evidence type="ECO:0000313" key="1">
    <source>
        <dbReference type="EMBL" id="KAF9515722.1"/>
    </source>
</evidence>
<comment type="caution">
    <text evidence="1">The sequence shown here is derived from an EMBL/GenBank/DDBJ whole genome shotgun (WGS) entry which is preliminary data.</text>
</comment>